<dbReference type="EMBL" id="JABVEC010000059">
    <property type="protein sequence ID" value="MBC6471151.1"/>
    <property type="molecule type" value="Genomic_DNA"/>
</dbReference>
<feature type="signal peptide" evidence="1">
    <location>
        <begin position="1"/>
        <end position="28"/>
    </location>
</feature>
<accession>A0ABR7M214</accession>
<evidence type="ECO:0000313" key="3">
    <source>
        <dbReference type="Proteomes" id="UP000805614"/>
    </source>
</evidence>
<dbReference type="RefSeq" id="WP_187248192.1">
    <property type="nucleotide sequence ID" value="NZ_BAAAOK010000005.1"/>
</dbReference>
<comment type="caution">
    <text evidence="2">The sequence shown here is derived from an EMBL/GenBank/DDBJ whole genome shotgun (WGS) entry which is preliminary data.</text>
</comment>
<organism evidence="2 3">
    <name type="scientific">Actinomadura alba</name>
    <dbReference type="NCBI Taxonomy" id="406431"/>
    <lineage>
        <taxon>Bacteria</taxon>
        <taxon>Bacillati</taxon>
        <taxon>Actinomycetota</taxon>
        <taxon>Actinomycetes</taxon>
        <taxon>Streptosporangiales</taxon>
        <taxon>Thermomonosporaceae</taxon>
        <taxon>Actinomadura</taxon>
    </lineage>
</organism>
<evidence type="ECO:0000313" key="2">
    <source>
        <dbReference type="EMBL" id="MBC6471151.1"/>
    </source>
</evidence>
<keyword evidence="1" id="KW-0732">Signal</keyword>
<dbReference type="Proteomes" id="UP000805614">
    <property type="component" value="Unassembled WGS sequence"/>
</dbReference>
<sequence>MIKTLKAMAIGLPIVAAALMAAPGTANAGLNDCPTDNFCAWINDGFSGAMRNWTGNSSNWGTMGDNAESMYNRRASSATRVDNVVTYLNVNYSDRGVCVNPGETYDLGMNDNDYSSHEWVHSC</sequence>
<feature type="chain" id="PRO_5046503785" evidence="1">
    <location>
        <begin position="29"/>
        <end position="123"/>
    </location>
</feature>
<dbReference type="Pfam" id="PF03995">
    <property type="entry name" value="Inhibitor_I36"/>
    <property type="match status" value="1"/>
</dbReference>
<proteinExistence type="predicted"/>
<protein>
    <submittedName>
        <fullName evidence="2">Peptidase inhibitor family I36 protein</fullName>
    </submittedName>
</protein>
<reference evidence="2 3" key="1">
    <citation type="submission" date="2020-06" db="EMBL/GenBank/DDBJ databases">
        <title>Actinomadura xiongansis sp. nov., isolated from soil of Baiyangdian.</title>
        <authorList>
            <person name="Zhang X."/>
        </authorList>
    </citation>
    <scope>NUCLEOTIDE SEQUENCE [LARGE SCALE GENOMIC DNA]</scope>
    <source>
        <strain evidence="2 3">HBUM206468</strain>
    </source>
</reference>
<evidence type="ECO:0000256" key="1">
    <source>
        <dbReference type="SAM" id="SignalP"/>
    </source>
</evidence>
<name>A0ABR7M214_9ACTN</name>
<keyword evidence="3" id="KW-1185">Reference proteome</keyword>
<gene>
    <name evidence="2" type="ORF">HKK74_37520</name>
</gene>